<dbReference type="AlphaFoldDB" id="A0A8J2HQG4"/>
<dbReference type="Proteomes" id="UP000786811">
    <property type="component" value="Unassembled WGS sequence"/>
</dbReference>
<dbReference type="GO" id="GO:0006508">
    <property type="term" value="P:proteolysis"/>
    <property type="evidence" value="ECO:0007669"/>
    <property type="project" value="InterPro"/>
</dbReference>
<evidence type="ECO:0008006" key="8">
    <source>
        <dbReference type="Google" id="ProtNLM"/>
    </source>
</evidence>
<dbReference type="InterPro" id="IPR001995">
    <property type="entry name" value="Peptidase_A2_cat"/>
</dbReference>
<dbReference type="InterPro" id="IPR001878">
    <property type="entry name" value="Znf_CCHC"/>
</dbReference>
<evidence type="ECO:0000256" key="1">
    <source>
        <dbReference type="ARBA" id="ARBA00022801"/>
    </source>
</evidence>
<feature type="domain" description="CCHC-type" evidence="4">
    <location>
        <begin position="107"/>
        <end position="122"/>
    </location>
</feature>
<evidence type="ECO:0000256" key="2">
    <source>
        <dbReference type="PROSITE-ProRule" id="PRU00047"/>
    </source>
</evidence>
<evidence type="ECO:0000256" key="3">
    <source>
        <dbReference type="SAM" id="MobiDB-lite"/>
    </source>
</evidence>
<keyword evidence="2" id="KW-0862">Zinc</keyword>
<keyword evidence="7" id="KW-1185">Reference proteome</keyword>
<evidence type="ECO:0000313" key="7">
    <source>
        <dbReference type="Proteomes" id="UP000786811"/>
    </source>
</evidence>
<dbReference type="Pfam" id="PF00098">
    <property type="entry name" value="zf-CCHC"/>
    <property type="match status" value="1"/>
</dbReference>
<organism evidence="6 7">
    <name type="scientific">Cotesia congregata</name>
    <name type="common">Parasitoid wasp</name>
    <name type="synonym">Apanteles congregatus</name>
    <dbReference type="NCBI Taxonomy" id="51543"/>
    <lineage>
        <taxon>Eukaryota</taxon>
        <taxon>Metazoa</taxon>
        <taxon>Ecdysozoa</taxon>
        <taxon>Arthropoda</taxon>
        <taxon>Hexapoda</taxon>
        <taxon>Insecta</taxon>
        <taxon>Pterygota</taxon>
        <taxon>Neoptera</taxon>
        <taxon>Endopterygota</taxon>
        <taxon>Hymenoptera</taxon>
        <taxon>Apocrita</taxon>
        <taxon>Ichneumonoidea</taxon>
        <taxon>Braconidae</taxon>
        <taxon>Microgastrinae</taxon>
        <taxon>Cotesia</taxon>
    </lineage>
</organism>
<gene>
    <name evidence="6" type="ORF">HICCMSTLAB_LOCUS11258</name>
</gene>
<reference evidence="6" key="1">
    <citation type="submission" date="2021-04" db="EMBL/GenBank/DDBJ databases">
        <authorList>
            <person name="Chebbi M.A.C M."/>
        </authorList>
    </citation>
    <scope>NUCLEOTIDE SEQUENCE</scope>
</reference>
<dbReference type="InterPro" id="IPR001969">
    <property type="entry name" value="Aspartic_peptidase_AS"/>
</dbReference>
<dbReference type="SUPFAM" id="SSF57756">
    <property type="entry name" value="Retrovirus zinc finger-like domains"/>
    <property type="match status" value="1"/>
</dbReference>
<dbReference type="PROSITE" id="PS00141">
    <property type="entry name" value="ASP_PROTEASE"/>
    <property type="match status" value="1"/>
</dbReference>
<dbReference type="SMART" id="SM00343">
    <property type="entry name" value="ZnF_C2HC"/>
    <property type="match status" value="1"/>
</dbReference>
<keyword evidence="2" id="KW-0863">Zinc-finger</keyword>
<dbReference type="Gene3D" id="2.40.70.10">
    <property type="entry name" value="Acid Proteases"/>
    <property type="match status" value="1"/>
</dbReference>
<evidence type="ECO:0000313" key="6">
    <source>
        <dbReference type="EMBL" id="CAG5102936.1"/>
    </source>
</evidence>
<dbReference type="EMBL" id="CAJNRD030001123">
    <property type="protein sequence ID" value="CAG5102936.1"/>
    <property type="molecule type" value="Genomic_DNA"/>
</dbReference>
<dbReference type="PROSITE" id="PS50158">
    <property type="entry name" value="ZF_CCHC"/>
    <property type="match status" value="1"/>
</dbReference>
<sequence length="334" mass="36793">MRNCYDNNLRNLTGRLLINRSDDLLNDWSVAAIDDVLSTPKPPKSPNSSRKKKTPANTQAVQPPVVEDLSPEQPVAALNASANAFVPRDKMGQTRPFTIDPALRGCCFNCGQPGHLRAACPSPPRTGYCWTYGSVDCTTAGCPGCIRWQQQVAAVAALPLPDIFDIDIEPSGPVNQISDAAKPEPYVHRPVTDPDDPCRLLPQCNPDERTRIFREFSEEVSPTKIDENDRRPFVDVQIGERTIKALLDTGASVTCIKEVDERNWVYGLGARVRPTNKKTAAVADGSVMAIHALVTLPLVINNEMRPVEVRVIPKLNYEMILSMDAIAAFEICYD</sequence>
<dbReference type="Gene3D" id="4.10.60.10">
    <property type="entry name" value="Zinc finger, CCHC-type"/>
    <property type="match status" value="1"/>
</dbReference>
<name>A0A8J2HQG4_COTCN</name>
<proteinExistence type="predicted"/>
<evidence type="ECO:0000259" key="4">
    <source>
        <dbReference type="PROSITE" id="PS50158"/>
    </source>
</evidence>
<dbReference type="PROSITE" id="PS50175">
    <property type="entry name" value="ASP_PROT_RETROV"/>
    <property type="match status" value="1"/>
</dbReference>
<dbReference type="GO" id="GO:0004190">
    <property type="term" value="F:aspartic-type endopeptidase activity"/>
    <property type="evidence" value="ECO:0007669"/>
    <property type="project" value="InterPro"/>
</dbReference>
<accession>A0A8J2HQG4</accession>
<comment type="caution">
    <text evidence="6">The sequence shown here is derived from an EMBL/GenBank/DDBJ whole genome shotgun (WGS) entry which is preliminary data.</text>
</comment>
<dbReference type="InterPro" id="IPR021109">
    <property type="entry name" value="Peptidase_aspartic_dom_sf"/>
</dbReference>
<dbReference type="CDD" id="cd00303">
    <property type="entry name" value="retropepsin_like"/>
    <property type="match status" value="1"/>
</dbReference>
<keyword evidence="2" id="KW-0479">Metal-binding</keyword>
<dbReference type="GO" id="GO:0008270">
    <property type="term" value="F:zinc ion binding"/>
    <property type="evidence" value="ECO:0007669"/>
    <property type="project" value="UniProtKB-KW"/>
</dbReference>
<feature type="region of interest" description="Disordered" evidence="3">
    <location>
        <begin position="36"/>
        <end position="66"/>
    </location>
</feature>
<dbReference type="SUPFAM" id="SSF50630">
    <property type="entry name" value="Acid proteases"/>
    <property type="match status" value="1"/>
</dbReference>
<dbReference type="OrthoDB" id="8057740at2759"/>
<evidence type="ECO:0000259" key="5">
    <source>
        <dbReference type="PROSITE" id="PS50175"/>
    </source>
</evidence>
<feature type="domain" description="Peptidase A2" evidence="5">
    <location>
        <begin position="243"/>
        <end position="260"/>
    </location>
</feature>
<protein>
    <recommendedName>
        <fullName evidence="8">CCHC-type domain-containing protein</fullName>
    </recommendedName>
</protein>
<keyword evidence="1" id="KW-0378">Hydrolase</keyword>
<dbReference type="Pfam" id="PF13975">
    <property type="entry name" value="gag-asp_proteas"/>
    <property type="match status" value="1"/>
</dbReference>
<dbReference type="GO" id="GO:0003676">
    <property type="term" value="F:nucleic acid binding"/>
    <property type="evidence" value="ECO:0007669"/>
    <property type="project" value="InterPro"/>
</dbReference>
<dbReference type="InterPro" id="IPR036875">
    <property type="entry name" value="Znf_CCHC_sf"/>
</dbReference>